<evidence type="ECO:0000313" key="25">
    <source>
        <dbReference type="Proteomes" id="UP000886520"/>
    </source>
</evidence>
<dbReference type="Pfam" id="PF01453">
    <property type="entry name" value="B_lectin"/>
    <property type="match status" value="1"/>
</dbReference>
<dbReference type="GO" id="GO:0005524">
    <property type="term" value="F:ATP binding"/>
    <property type="evidence" value="ECO:0007669"/>
    <property type="project" value="UniProtKB-UniRule"/>
</dbReference>
<evidence type="ECO:0000256" key="10">
    <source>
        <dbReference type="ARBA" id="ARBA00022777"/>
    </source>
</evidence>
<dbReference type="InterPro" id="IPR000719">
    <property type="entry name" value="Prot_kinase_dom"/>
</dbReference>
<evidence type="ECO:0000256" key="9">
    <source>
        <dbReference type="ARBA" id="ARBA00022741"/>
    </source>
</evidence>
<evidence type="ECO:0000256" key="11">
    <source>
        <dbReference type="ARBA" id="ARBA00022840"/>
    </source>
</evidence>
<keyword evidence="12 21" id="KW-1133">Transmembrane helix</keyword>
<dbReference type="InterPro" id="IPR011009">
    <property type="entry name" value="Kinase-like_dom_sf"/>
</dbReference>
<dbReference type="GO" id="GO:0004674">
    <property type="term" value="F:protein serine/threonine kinase activity"/>
    <property type="evidence" value="ECO:0007669"/>
    <property type="project" value="UniProtKB-KW"/>
</dbReference>
<evidence type="ECO:0000256" key="5">
    <source>
        <dbReference type="ARBA" id="ARBA00022679"/>
    </source>
</evidence>
<keyword evidence="25" id="KW-1185">Reference proteome</keyword>
<comment type="subcellular location">
    <subcellularLocation>
        <location evidence="1">Membrane</location>
        <topology evidence="1">Single-pass type I membrane protein</topology>
    </subcellularLocation>
</comment>
<protein>
    <recommendedName>
        <fullName evidence="19">Receptor-like serine/threonine-protein kinase</fullName>
        <ecNumber evidence="19">2.7.11.1</ecNumber>
    </recommendedName>
</protein>
<keyword evidence="10 19" id="KW-0418">Kinase</keyword>
<keyword evidence="15" id="KW-0675">Receptor</keyword>
<keyword evidence="11 19" id="KW-0067">ATP-binding</keyword>
<dbReference type="PROSITE" id="PS00107">
    <property type="entry name" value="PROTEIN_KINASE_ATP"/>
    <property type="match status" value="1"/>
</dbReference>
<accession>A0A9D4UNR6</accession>
<dbReference type="Proteomes" id="UP000886520">
    <property type="component" value="Chromosome 14"/>
</dbReference>
<comment type="caution">
    <text evidence="24">The sequence shown here is derived from an EMBL/GenBank/DDBJ whole genome shotgun (WGS) entry which is preliminary data.</text>
</comment>
<organism evidence="24 25">
    <name type="scientific">Adiantum capillus-veneris</name>
    <name type="common">Maidenhair fern</name>
    <dbReference type="NCBI Taxonomy" id="13818"/>
    <lineage>
        <taxon>Eukaryota</taxon>
        <taxon>Viridiplantae</taxon>
        <taxon>Streptophyta</taxon>
        <taxon>Embryophyta</taxon>
        <taxon>Tracheophyta</taxon>
        <taxon>Polypodiopsida</taxon>
        <taxon>Polypodiidae</taxon>
        <taxon>Polypodiales</taxon>
        <taxon>Pteridineae</taxon>
        <taxon>Pteridaceae</taxon>
        <taxon>Vittarioideae</taxon>
        <taxon>Adiantum</taxon>
    </lineage>
</organism>
<dbReference type="PANTHER" id="PTHR47976">
    <property type="entry name" value="G-TYPE LECTIN S-RECEPTOR-LIKE SERINE/THREONINE-PROTEIN KINASE SD2-5"/>
    <property type="match status" value="1"/>
</dbReference>
<dbReference type="PIRSF" id="PIRSF000641">
    <property type="entry name" value="SRK"/>
    <property type="match status" value="1"/>
</dbReference>
<evidence type="ECO:0000256" key="17">
    <source>
        <dbReference type="ARBA" id="ARBA00047899"/>
    </source>
</evidence>
<dbReference type="InterPro" id="IPR036426">
    <property type="entry name" value="Bulb-type_lectin_dom_sf"/>
</dbReference>
<evidence type="ECO:0000256" key="12">
    <source>
        <dbReference type="ARBA" id="ARBA00022989"/>
    </source>
</evidence>
<evidence type="ECO:0000256" key="4">
    <source>
        <dbReference type="ARBA" id="ARBA00022553"/>
    </source>
</evidence>
<dbReference type="SUPFAM" id="SSF56112">
    <property type="entry name" value="Protein kinase-like (PK-like)"/>
    <property type="match status" value="1"/>
</dbReference>
<dbReference type="GO" id="GO:0030246">
    <property type="term" value="F:carbohydrate binding"/>
    <property type="evidence" value="ECO:0007669"/>
    <property type="project" value="UniProtKB-KW"/>
</dbReference>
<dbReference type="InterPro" id="IPR051343">
    <property type="entry name" value="G-type_lectin_kinases/EP1-like"/>
</dbReference>
<dbReference type="FunFam" id="3.30.200.20:FF:000178">
    <property type="entry name" value="serine/threonine-protein kinase PBS1-like"/>
    <property type="match status" value="1"/>
</dbReference>
<keyword evidence="3" id="KW-0245">EGF-like domain</keyword>
<evidence type="ECO:0000256" key="7">
    <source>
        <dbReference type="ARBA" id="ARBA00022729"/>
    </source>
</evidence>
<dbReference type="CDD" id="cd14066">
    <property type="entry name" value="STKc_IRAK"/>
    <property type="match status" value="1"/>
</dbReference>
<dbReference type="FunFam" id="1.10.510.10:FF:000248">
    <property type="entry name" value="S-receptor-like kinase 5"/>
    <property type="match status" value="1"/>
</dbReference>
<feature type="domain" description="Bulb-type lectin" evidence="23">
    <location>
        <begin position="63"/>
        <end position="181"/>
    </location>
</feature>
<keyword evidence="13 21" id="KW-0472">Membrane</keyword>
<evidence type="ECO:0000256" key="2">
    <source>
        <dbReference type="ARBA" id="ARBA00022527"/>
    </source>
</evidence>
<evidence type="ECO:0000256" key="13">
    <source>
        <dbReference type="ARBA" id="ARBA00023136"/>
    </source>
</evidence>
<dbReference type="OrthoDB" id="1668230at2759"/>
<evidence type="ECO:0000256" key="15">
    <source>
        <dbReference type="ARBA" id="ARBA00023170"/>
    </source>
</evidence>
<evidence type="ECO:0000256" key="3">
    <source>
        <dbReference type="ARBA" id="ARBA00022536"/>
    </source>
</evidence>
<keyword evidence="14" id="KW-1015">Disulfide bond</keyword>
<dbReference type="PROSITE" id="PS50011">
    <property type="entry name" value="PROTEIN_KINASE_DOM"/>
    <property type="match status" value="1"/>
</dbReference>
<dbReference type="SMART" id="SM00220">
    <property type="entry name" value="S_TKc"/>
    <property type="match status" value="1"/>
</dbReference>
<feature type="transmembrane region" description="Helical" evidence="21">
    <location>
        <begin position="39"/>
        <end position="58"/>
    </location>
</feature>
<evidence type="ECO:0000256" key="14">
    <source>
        <dbReference type="ARBA" id="ARBA00023157"/>
    </source>
</evidence>
<sequence>MEASLSVQSTAKGQGNYGHFLRYISTTTTHSKSRHSIKLLLVILFLAPLRSVSTYSGYIDVGFAGSAMSYVDTDGDFLYSPGNLFSLSFYSFSAQALFYLCVMHMASKEVVWTANQDSPLSHSDQLVFSMDGNAALVGSNGTVTLWSSNTTGLGVKRMVMLDSGNLILVNGANETMWQSFDYPTDTLLSGQVLQKGMHLTSRVSNSNMSSGSFSLSLAQGDLKLLYATSSSSALSQTYWSMLQDVRLVSHGRGTPSYVRFDSTGLNFVSDNGAVVSSISWISTATLCKASLHPDGNLVIYVFSSNVWAAQFTALQNGCSLPLSCGPSGVCKSGQCSCPSPLQALNENNVAEGCRSLAAPSCTNVSSRSLLLQEIGDGLDYFANNYAPPASMSDLDGCKKLCMENCSCYYFFFYNDSDSCFLYSQLGTIQSTGWGRMLFVKTNRALESSNLTAPAGVGGQPPSRGLPSFLLPVILGSISFIVLALACAFMYWFFKMHRVHFPQEDDYAEGDDVFLDTISGLPTRFTLKELQSATKNFSKKLGEGGFGSVYEGVLPDKTKVAVKRLEGAGAGQGKKEFRAEVAIIGRVHHMHLVQLYGYCAEGSHRLLVYEFLANGSLDKCLFGEGKKPLEWNVRYQIALSTARGLAYLHDDCREKIIHCDIKPENILLDEAYNAKLSDFGLAKLVNKEQSQVFTTMRGTRGYLAPEWIMNLAISEKSDVYSFGMVLLETISGRKNLELTAVSEKRYFPSYAYEQVERGAFMNLADERLNGEAVCIEELIRAAKVALWCIQEEISIRPSMAKVVQMLEGSLKIPDPPSSSFAGNVQTNMKEVMNTSERSSSFSNISKSAQIAVQLSEAR</sequence>
<dbReference type="SUPFAM" id="SSF51110">
    <property type="entry name" value="alpha-D-mannose-specific plant lectins"/>
    <property type="match status" value="1"/>
</dbReference>
<keyword evidence="16" id="KW-0325">Glycoprotein</keyword>
<dbReference type="AlphaFoldDB" id="A0A9D4UNR6"/>
<dbReference type="PROSITE" id="PS00108">
    <property type="entry name" value="PROTEIN_KINASE_ST"/>
    <property type="match status" value="1"/>
</dbReference>
<evidence type="ECO:0000313" key="24">
    <source>
        <dbReference type="EMBL" id="KAI5070827.1"/>
    </source>
</evidence>
<dbReference type="Gene3D" id="3.30.200.20">
    <property type="entry name" value="Phosphorylase Kinase, domain 1"/>
    <property type="match status" value="1"/>
</dbReference>
<evidence type="ECO:0000256" key="20">
    <source>
        <dbReference type="PROSITE-ProRule" id="PRU10141"/>
    </source>
</evidence>
<dbReference type="Pfam" id="PF00069">
    <property type="entry name" value="Pkinase"/>
    <property type="match status" value="1"/>
</dbReference>
<dbReference type="InterPro" id="IPR008271">
    <property type="entry name" value="Ser/Thr_kinase_AS"/>
</dbReference>
<dbReference type="PROSITE" id="PS50927">
    <property type="entry name" value="BULB_LECTIN"/>
    <property type="match status" value="1"/>
</dbReference>
<dbReference type="EMBL" id="JABFUD020000014">
    <property type="protein sequence ID" value="KAI5070827.1"/>
    <property type="molecule type" value="Genomic_DNA"/>
</dbReference>
<name>A0A9D4UNR6_ADICA</name>
<dbReference type="Gene3D" id="1.10.510.10">
    <property type="entry name" value="Transferase(Phosphotransferase) domain 1"/>
    <property type="match status" value="1"/>
</dbReference>
<evidence type="ECO:0000259" key="23">
    <source>
        <dbReference type="PROSITE" id="PS50927"/>
    </source>
</evidence>
<feature type="transmembrane region" description="Helical" evidence="21">
    <location>
        <begin position="468"/>
        <end position="493"/>
    </location>
</feature>
<evidence type="ECO:0000256" key="8">
    <source>
        <dbReference type="ARBA" id="ARBA00022734"/>
    </source>
</evidence>
<evidence type="ECO:0000256" key="6">
    <source>
        <dbReference type="ARBA" id="ARBA00022692"/>
    </source>
</evidence>
<dbReference type="PANTHER" id="PTHR47976:SF115">
    <property type="entry name" value="RECEPTOR-LIKE SERINE_THREONINE-PROTEIN KINASE"/>
    <property type="match status" value="1"/>
</dbReference>
<comment type="catalytic activity">
    <reaction evidence="17 19">
        <text>L-threonyl-[protein] + ATP = O-phospho-L-threonyl-[protein] + ADP + H(+)</text>
        <dbReference type="Rhea" id="RHEA:46608"/>
        <dbReference type="Rhea" id="RHEA-COMP:11060"/>
        <dbReference type="Rhea" id="RHEA-COMP:11605"/>
        <dbReference type="ChEBI" id="CHEBI:15378"/>
        <dbReference type="ChEBI" id="CHEBI:30013"/>
        <dbReference type="ChEBI" id="CHEBI:30616"/>
        <dbReference type="ChEBI" id="CHEBI:61977"/>
        <dbReference type="ChEBI" id="CHEBI:456216"/>
        <dbReference type="EC" id="2.7.11.1"/>
    </reaction>
</comment>
<evidence type="ECO:0000259" key="22">
    <source>
        <dbReference type="PROSITE" id="PS50011"/>
    </source>
</evidence>
<feature type="transmembrane region" description="Helical" evidence="21">
    <location>
        <begin position="78"/>
        <end position="102"/>
    </location>
</feature>
<gene>
    <name evidence="24" type="ORF">GOP47_0015170</name>
</gene>
<dbReference type="SMART" id="SM00108">
    <property type="entry name" value="B_lectin"/>
    <property type="match status" value="1"/>
</dbReference>
<keyword evidence="6 21" id="KW-0812">Transmembrane</keyword>
<dbReference type="EC" id="2.7.11.1" evidence="19"/>
<feature type="binding site" evidence="20">
    <location>
        <position position="562"/>
    </location>
    <ligand>
        <name>ATP</name>
        <dbReference type="ChEBI" id="CHEBI:30616"/>
    </ligand>
</feature>
<dbReference type="CDD" id="cd00028">
    <property type="entry name" value="B_lectin"/>
    <property type="match status" value="1"/>
</dbReference>
<evidence type="ECO:0000256" key="18">
    <source>
        <dbReference type="ARBA" id="ARBA00048679"/>
    </source>
</evidence>
<keyword evidence="9 19" id="KW-0547">Nucleotide-binding</keyword>
<keyword evidence="2 19" id="KW-0723">Serine/threonine-protein kinase</keyword>
<feature type="domain" description="Protein kinase" evidence="22">
    <location>
        <begin position="534"/>
        <end position="809"/>
    </location>
</feature>
<proteinExistence type="inferred from homology"/>
<keyword evidence="5 19" id="KW-0808">Transferase</keyword>
<evidence type="ECO:0000256" key="19">
    <source>
        <dbReference type="PIRNR" id="PIRNR000641"/>
    </source>
</evidence>
<dbReference type="InterPro" id="IPR024171">
    <property type="entry name" value="SRK-like_kinase"/>
</dbReference>
<dbReference type="GO" id="GO:0016020">
    <property type="term" value="C:membrane"/>
    <property type="evidence" value="ECO:0007669"/>
    <property type="project" value="UniProtKB-SubCell"/>
</dbReference>
<dbReference type="InterPro" id="IPR001480">
    <property type="entry name" value="Bulb-type_lectin_dom"/>
</dbReference>
<evidence type="ECO:0000256" key="1">
    <source>
        <dbReference type="ARBA" id="ARBA00004479"/>
    </source>
</evidence>
<keyword evidence="8" id="KW-0430">Lectin</keyword>
<evidence type="ECO:0000256" key="16">
    <source>
        <dbReference type="ARBA" id="ARBA00023180"/>
    </source>
</evidence>
<keyword evidence="4" id="KW-0597">Phosphoprotein</keyword>
<reference evidence="24" key="1">
    <citation type="submission" date="2021-01" db="EMBL/GenBank/DDBJ databases">
        <title>Adiantum capillus-veneris genome.</title>
        <authorList>
            <person name="Fang Y."/>
            <person name="Liao Q."/>
        </authorList>
    </citation>
    <scope>NUCLEOTIDE SEQUENCE</scope>
    <source>
        <strain evidence="24">H3</strain>
        <tissue evidence="24">Leaf</tissue>
    </source>
</reference>
<dbReference type="Gene3D" id="3.50.4.10">
    <property type="entry name" value="Hepatocyte Growth Factor"/>
    <property type="match status" value="1"/>
</dbReference>
<comment type="similarity">
    <text evidence="19">Belongs to the protein kinase superfamily. Ser/Thr protein kinase family.</text>
</comment>
<keyword evidence="7" id="KW-0732">Signal</keyword>
<comment type="catalytic activity">
    <reaction evidence="18 19">
        <text>L-seryl-[protein] + ATP = O-phospho-L-seryl-[protein] + ADP + H(+)</text>
        <dbReference type="Rhea" id="RHEA:17989"/>
        <dbReference type="Rhea" id="RHEA-COMP:9863"/>
        <dbReference type="Rhea" id="RHEA-COMP:11604"/>
        <dbReference type="ChEBI" id="CHEBI:15378"/>
        <dbReference type="ChEBI" id="CHEBI:29999"/>
        <dbReference type="ChEBI" id="CHEBI:30616"/>
        <dbReference type="ChEBI" id="CHEBI:83421"/>
        <dbReference type="ChEBI" id="CHEBI:456216"/>
        <dbReference type="EC" id="2.7.11.1"/>
    </reaction>
</comment>
<evidence type="ECO:0000256" key="21">
    <source>
        <dbReference type="SAM" id="Phobius"/>
    </source>
</evidence>
<dbReference type="InterPro" id="IPR017441">
    <property type="entry name" value="Protein_kinase_ATP_BS"/>
</dbReference>
<dbReference type="Gene3D" id="2.90.10.10">
    <property type="entry name" value="Bulb-type lectin domain"/>
    <property type="match status" value="2"/>
</dbReference>